<protein>
    <submittedName>
        <fullName evidence="2">Uncharacterized protein</fullName>
    </submittedName>
</protein>
<reference evidence="2" key="1">
    <citation type="submission" date="2023-08" db="EMBL/GenBank/DDBJ databases">
        <title>A de novo genome assembly of Solanum verrucosum Schlechtendal, a Mexican diploid species geographically isolated from the other diploid A-genome species in potato relatives.</title>
        <authorList>
            <person name="Hosaka K."/>
        </authorList>
    </citation>
    <scope>NUCLEOTIDE SEQUENCE</scope>
    <source>
        <tissue evidence="2">Young leaves</tissue>
    </source>
</reference>
<accession>A0AAF0TQK2</accession>
<keyword evidence="1" id="KW-0472">Membrane</keyword>
<dbReference type="AlphaFoldDB" id="A0AAF0TQK2"/>
<keyword evidence="3" id="KW-1185">Reference proteome</keyword>
<feature type="transmembrane region" description="Helical" evidence="1">
    <location>
        <begin position="25"/>
        <end position="45"/>
    </location>
</feature>
<proteinExistence type="predicted"/>
<keyword evidence="1" id="KW-0812">Transmembrane</keyword>
<dbReference type="EMBL" id="CP133616">
    <property type="protein sequence ID" value="WMV28254.1"/>
    <property type="molecule type" value="Genomic_DNA"/>
</dbReference>
<evidence type="ECO:0000256" key="1">
    <source>
        <dbReference type="SAM" id="Phobius"/>
    </source>
</evidence>
<organism evidence="2 3">
    <name type="scientific">Solanum verrucosum</name>
    <dbReference type="NCBI Taxonomy" id="315347"/>
    <lineage>
        <taxon>Eukaryota</taxon>
        <taxon>Viridiplantae</taxon>
        <taxon>Streptophyta</taxon>
        <taxon>Embryophyta</taxon>
        <taxon>Tracheophyta</taxon>
        <taxon>Spermatophyta</taxon>
        <taxon>Magnoliopsida</taxon>
        <taxon>eudicotyledons</taxon>
        <taxon>Gunneridae</taxon>
        <taxon>Pentapetalae</taxon>
        <taxon>asterids</taxon>
        <taxon>lamiids</taxon>
        <taxon>Solanales</taxon>
        <taxon>Solanaceae</taxon>
        <taxon>Solanoideae</taxon>
        <taxon>Solaneae</taxon>
        <taxon>Solanum</taxon>
    </lineage>
</organism>
<sequence length="58" mass="6535">VFVVEFRDRVWNFGRVLGSGSVRSFVKFHVVYAFVLGVFVVELGIKFETSGMKLFGSS</sequence>
<feature type="non-terminal residue" evidence="2">
    <location>
        <position position="1"/>
    </location>
</feature>
<name>A0AAF0TQK2_SOLVR</name>
<evidence type="ECO:0000313" key="2">
    <source>
        <dbReference type="EMBL" id="WMV28254.1"/>
    </source>
</evidence>
<keyword evidence="1" id="KW-1133">Transmembrane helix</keyword>
<evidence type="ECO:0000313" key="3">
    <source>
        <dbReference type="Proteomes" id="UP001234989"/>
    </source>
</evidence>
<dbReference type="Proteomes" id="UP001234989">
    <property type="component" value="Chromosome 5"/>
</dbReference>
<gene>
    <name evidence="2" type="ORF">MTR67_021639</name>
</gene>